<dbReference type="Pfam" id="PF14765">
    <property type="entry name" value="PS-DH"/>
    <property type="match status" value="1"/>
</dbReference>
<dbReference type="InterPro" id="IPR036736">
    <property type="entry name" value="ACP-like_sf"/>
</dbReference>
<dbReference type="Pfam" id="PF23297">
    <property type="entry name" value="ACP_SdgA_C"/>
    <property type="match status" value="1"/>
</dbReference>
<name>A0A8J4PW29_9MYCE</name>
<dbReference type="InterPro" id="IPR010286">
    <property type="entry name" value="METTL16/RlmF"/>
</dbReference>
<dbReference type="InterPro" id="IPR009081">
    <property type="entry name" value="PP-bd_ACP"/>
</dbReference>
<dbReference type="InterPro" id="IPR002052">
    <property type="entry name" value="DNA_methylase_N6_adenine_CS"/>
</dbReference>
<dbReference type="FunFam" id="1.10.1200.10:FF:000013">
    <property type="entry name" value="Fatty acid synthase"/>
    <property type="match status" value="1"/>
</dbReference>
<dbReference type="InterPro" id="IPR042104">
    <property type="entry name" value="PKS_dehydratase_sf"/>
</dbReference>
<evidence type="ECO:0000313" key="11">
    <source>
        <dbReference type="EMBL" id="KAF2074165.1"/>
    </source>
</evidence>
<dbReference type="SUPFAM" id="SSF55048">
    <property type="entry name" value="Probable ACP-binding domain of malonyl-CoA ACP transacylase"/>
    <property type="match status" value="1"/>
</dbReference>
<dbReference type="GO" id="GO:0032259">
    <property type="term" value="P:methylation"/>
    <property type="evidence" value="ECO:0007669"/>
    <property type="project" value="InterPro"/>
</dbReference>
<dbReference type="Pfam" id="PF02801">
    <property type="entry name" value="Ketoacyl-synt_C"/>
    <property type="match status" value="1"/>
</dbReference>
<dbReference type="InterPro" id="IPR050444">
    <property type="entry name" value="Polyketide_Synthase"/>
</dbReference>
<evidence type="ECO:0000259" key="9">
    <source>
        <dbReference type="PROSITE" id="PS52004"/>
    </source>
</evidence>
<feature type="region of interest" description="N-terminal hotdog fold" evidence="6">
    <location>
        <begin position="1351"/>
        <end position="1471"/>
    </location>
</feature>
<keyword evidence="2" id="KW-0596">Phosphopantetheine</keyword>
<feature type="compositionally biased region" description="Polar residues" evidence="7">
    <location>
        <begin position="1783"/>
        <end position="1801"/>
    </location>
</feature>
<dbReference type="InterPro" id="IPR016039">
    <property type="entry name" value="Thiolase-like"/>
</dbReference>
<dbReference type="InterPro" id="IPR036291">
    <property type="entry name" value="NAD(P)-bd_dom_sf"/>
</dbReference>
<dbReference type="InterPro" id="IPR020843">
    <property type="entry name" value="ER"/>
</dbReference>
<feature type="region of interest" description="Disordered" evidence="7">
    <location>
        <begin position="2940"/>
        <end position="2968"/>
    </location>
</feature>
<reference evidence="11" key="1">
    <citation type="submission" date="2020-01" db="EMBL/GenBank/DDBJ databases">
        <title>Development of genomics and gene disruption for Polysphondylium violaceum indicates a role for the polyketide synthase stlB in stalk morphogenesis.</title>
        <authorList>
            <person name="Narita B."/>
            <person name="Kawabe Y."/>
            <person name="Kin K."/>
            <person name="Saito T."/>
            <person name="Gibbs R."/>
            <person name="Kuspa A."/>
            <person name="Muzny D."/>
            <person name="Queller D."/>
            <person name="Richards S."/>
            <person name="Strassman J."/>
            <person name="Sucgang R."/>
            <person name="Worley K."/>
            <person name="Schaap P."/>
        </authorList>
    </citation>
    <scope>NUCLEOTIDE SEQUENCE</scope>
    <source>
        <strain evidence="11">QSvi11</strain>
    </source>
</reference>
<dbReference type="Pfam" id="PF00698">
    <property type="entry name" value="Acyl_transf_1"/>
    <property type="match status" value="1"/>
</dbReference>
<dbReference type="InterPro" id="IPR018201">
    <property type="entry name" value="Ketoacyl_synth_AS"/>
</dbReference>
<dbReference type="Gene3D" id="3.30.70.3290">
    <property type="match status" value="1"/>
</dbReference>
<dbReference type="InterPro" id="IPR011032">
    <property type="entry name" value="GroES-like_sf"/>
</dbReference>
<dbReference type="GO" id="GO:0006633">
    <property type="term" value="P:fatty acid biosynthetic process"/>
    <property type="evidence" value="ECO:0007669"/>
    <property type="project" value="InterPro"/>
</dbReference>
<dbReference type="Gene3D" id="3.40.50.150">
    <property type="entry name" value="Vaccinia Virus protein VP39"/>
    <property type="match status" value="2"/>
</dbReference>
<dbReference type="SUPFAM" id="SSF52151">
    <property type="entry name" value="FabD/lysophospholipase-like"/>
    <property type="match status" value="1"/>
</dbReference>
<evidence type="ECO:0000259" key="8">
    <source>
        <dbReference type="PROSITE" id="PS50075"/>
    </source>
</evidence>
<dbReference type="Gene3D" id="3.40.47.10">
    <property type="match status" value="1"/>
</dbReference>
<dbReference type="SUPFAM" id="SSF51735">
    <property type="entry name" value="NAD(P)-binding Rossmann-fold domains"/>
    <property type="match status" value="2"/>
</dbReference>
<dbReference type="InterPro" id="IPR016035">
    <property type="entry name" value="Acyl_Trfase/lysoPLipase"/>
</dbReference>
<evidence type="ECO:0008006" key="13">
    <source>
        <dbReference type="Google" id="ProtNLM"/>
    </source>
</evidence>
<dbReference type="InterPro" id="IPR006162">
    <property type="entry name" value="Ppantetheine_attach_site"/>
</dbReference>
<dbReference type="InterPro" id="IPR020841">
    <property type="entry name" value="PKS_Beta-ketoAc_synthase_dom"/>
</dbReference>
<proteinExistence type="predicted"/>
<dbReference type="Pfam" id="PF13602">
    <property type="entry name" value="ADH_zinc_N_2"/>
    <property type="match status" value="1"/>
</dbReference>
<comment type="cofactor">
    <cofactor evidence="1">
        <name>pantetheine 4'-phosphate</name>
        <dbReference type="ChEBI" id="CHEBI:47942"/>
    </cofactor>
</comment>
<dbReference type="InterPro" id="IPR013968">
    <property type="entry name" value="PKS_KR"/>
</dbReference>
<dbReference type="OrthoDB" id="329835at2759"/>
<dbReference type="SMART" id="SM00827">
    <property type="entry name" value="PKS_AT"/>
    <property type="match status" value="1"/>
</dbReference>
<feature type="active site" description="Proton donor; for dehydratase activity" evidence="6">
    <location>
        <position position="1546"/>
    </location>
</feature>
<dbReference type="GO" id="GO:0004315">
    <property type="term" value="F:3-oxoacyl-[acyl-carrier-protein] synthase activity"/>
    <property type="evidence" value="ECO:0007669"/>
    <property type="project" value="InterPro"/>
</dbReference>
<dbReference type="Pfam" id="PF16197">
    <property type="entry name" value="KAsynt_C_assoc"/>
    <property type="match status" value="1"/>
</dbReference>
<dbReference type="PANTHER" id="PTHR45681:SF6">
    <property type="entry name" value="POLYKETIDE SYNTHASE 37"/>
    <property type="match status" value="1"/>
</dbReference>
<dbReference type="CDD" id="cd05195">
    <property type="entry name" value="enoyl_red"/>
    <property type="match status" value="1"/>
</dbReference>
<dbReference type="CDD" id="cd08954">
    <property type="entry name" value="KR_1_FAS_SDR_x"/>
    <property type="match status" value="1"/>
</dbReference>
<feature type="active site" description="Proton acceptor; for dehydratase activity" evidence="6">
    <location>
        <position position="1382"/>
    </location>
</feature>
<gene>
    <name evidence="11" type="ORF">CYY_004536</name>
</gene>
<dbReference type="SMART" id="SM00829">
    <property type="entry name" value="PKS_ER"/>
    <property type="match status" value="1"/>
</dbReference>
<keyword evidence="3" id="KW-0597">Phosphoprotein</keyword>
<dbReference type="SUPFAM" id="SSF47336">
    <property type="entry name" value="ACP-like"/>
    <property type="match status" value="1"/>
</dbReference>
<dbReference type="PROSITE" id="PS50075">
    <property type="entry name" value="CARRIER"/>
    <property type="match status" value="1"/>
</dbReference>
<dbReference type="PANTHER" id="PTHR45681">
    <property type="entry name" value="POLYKETIDE SYNTHASE 44-RELATED"/>
    <property type="match status" value="1"/>
</dbReference>
<dbReference type="SUPFAM" id="SSF50129">
    <property type="entry name" value="GroES-like"/>
    <property type="match status" value="1"/>
</dbReference>
<dbReference type="Gene3D" id="3.30.70.250">
    <property type="entry name" value="Malonyl-CoA ACP transacylase, ACP-binding"/>
    <property type="match status" value="1"/>
</dbReference>
<dbReference type="GO" id="GO:0016491">
    <property type="term" value="F:oxidoreductase activity"/>
    <property type="evidence" value="ECO:0007669"/>
    <property type="project" value="InterPro"/>
</dbReference>
<dbReference type="InterPro" id="IPR001227">
    <property type="entry name" value="Ac_transferase_dom_sf"/>
</dbReference>
<feature type="domain" description="PKS/mFAS DH" evidence="10">
    <location>
        <begin position="1351"/>
        <end position="1630"/>
    </location>
</feature>
<dbReference type="PROSITE" id="PS52019">
    <property type="entry name" value="PKS_MFAS_DH"/>
    <property type="match status" value="1"/>
</dbReference>
<evidence type="ECO:0000256" key="4">
    <source>
        <dbReference type="ARBA" id="ARBA00022679"/>
    </source>
</evidence>
<dbReference type="Pfam" id="PF05971">
    <property type="entry name" value="Methyltransf_10"/>
    <property type="match status" value="1"/>
</dbReference>
<feature type="domain" description="Ketosynthase family 3 (KS3)" evidence="9">
    <location>
        <begin position="443"/>
        <end position="865"/>
    </location>
</feature>
<dbReference type="Pfam" id="PF08659">
    <property type="entry name" value="KR"/>
    <property type="match status" value="1"/>
</dbReference>
<dbReference type="InterPro" id="IPR049900">
    <property type="entry name" value="PKS_mFAS_DH"/>
</dbReference>
<dbReference type="InterPro" id="IPR014030">
    <property type="entry name" value="Ketoacyl_synth_N"/>
</dbReference>
<dbReference type="Pfam" id="PF00109">
    <property type="entry name" value="ketoacyl-synt"/>
    <property type="match status" value="1"/>
</dbReference>
<dbReference type="InterPro" id="IPR029063">
    <property type="entry name" value="SAM-dependent_MTases_sf"/>
</dbReference>
<dbReference type="InterPro" id="IPR049551">
    <property type="entry name" value="PKS_DH_C"/>
</dbReference>
<keyword evidence="5" id="KW-0521">NADP</keyword>
<dbReference type="GO" id="GO:0008168">
    <property type="term" value="F:methyltransferase activity"/>
    <property type="evidence" value="ECO:0007669"/>
    <property type="project" value="InterPro"/>
</dbReference>
<dbReference type="Gene3D" id="3.40.50.720">
    <property type="entry name" value="NAD(P)-binding Rossmann-like Domain"/>
    <property type="match status" value="2"/>
</dbReference>
<accession>A0A8J4PW29</accession>
<dbReference type="Gene3D" id="3.10.129.110">
    <property type="entry name" value="Polyketide synthase dehydratase"/>
    <property type="match status" value="1"/>
</dbReference>
<evidence type="ECO:0000256" key="6">
    <source>
        <dbReference type="PROSITE-ProRule" id="PRU01363"/>
    </source>
</evidence>
<dbReference type="EMBL" id="AJWJ01000162">
    <property type="protein sequence ID" value="KAF2074165.1"/>
    <property type="molecule type" value="Genomic_DNA"/>
</dbReference>
<evidence type="ECO:0000256" key="5">
    <source>
        <dbReference type="ARBA" id="ARBA00022857"/>
    </source>
</evidence>
<protein>
    <recommendedName>
        <fullName evidence="13">Polyketide synthase</fullName>
    </recommendedName>
</protein>
<evidence type="ECO:0000256" key="2">
    <source>
        <dbReference type="ARBA" id="ARBA00022450"/>
    </source>
</evidence>
<dbReference type="InterPro" id="IPR057326">
    <property type="entry name" value="KR_dom"/>
</dbReference>
<dbReference type="InterPro" id="IPR014043">
    <property type="entry name" value="Acyl_transferase_dom"/>
</dbReference>
<sequence length="2991" mass="336282">MEQNNDDLNKWINNKRKRSNELMHKDNIYRYNPPDFKLLAKKYISFDRYIINKTERIYNIDWKDPNAVKELTKVLLDHDFNLKIELPPNYLCPTITLRVNYLCWVNELLQQQQQQQQQQPQTITKGNTIKGIDIGTGTSCIFPLLGYRLFEWSFIGLDIDPIVLEYAQKNIDINNLNQYISLFYNEQQQVERKQLQQKEEVEGEQSILKNYLNSTNQEDVYDFCICNPPFFKDEKEKLINPNTTCTASTNELITDGGELNFIKILIKESLVYSNRVKIFTTMVGKKVNLSKIQNELLSLNIPKDQIRSTELAQGKSSRWAISWSTMNIFEKKIKLNSIDNNSSNYSNNNNNNNNNNNSVSRLERRKFFREGIKGYLSKDFNLESIIKEKNLEFIKDQLNNTYLCTSTLFNNINNNNNNYKYQFTITLNDNDNMTFNNIKDENNDDIAIVGIGCRFPGGSENPNEFWNQMLNKFDGITKVPKDRWGTSYYEQDYINNEYGGLLDSKAWRQFDPLFFGISPKEAPTLDPQQRLLMTVLWEAFEDAQIKPSTLRGSDTGVFIGTMNYDYQRCQHRDISLVSPYTVTGNAGSFISNRLSFSFDLRGPSMTIDTACSSSLNAVYLGCQAIATGDCKMAIVGGVNGIFDPTISMTFSAFGMLGHKGQCRSFDAGADGFIRGEGAGVVILKKYKDALRDGDRVYCLVKGGSSNVDGYNQKTNITAPSMTAQSENIKYALNRSNVNPSDVYYIEAHGTGTPVGDPIEIEALSTIFKENHSPDNPLYIGSVKSNMGHLESAAGIASIVKVALMLKHRTLVPNIHFDKPNPKIDFENWNIRVVTQVKPFPQDKVVRMGVNSFGLSGSNCHMILEEIPQANTNANVVDASTNSKEYLVPFSANSGVSLDKYISTIFGNIKQYQETFAFEDFVKHQSLSKSFLVKRKVITASSWQDLIEKRNEVTSQSSLTSTISTPIKSTPIVFVFCGQGPQWKDMGKYLYDNDSVFRTTVDHCDNLLKNHFGYSVLGKLRSLADDSVEINYPILAQPSMFLIQAGLVAYYKQFNIVPSVVVGHSFGELSSALFAGLISLETAALVVYHRSVAQNMTIGTGRMLSIGVGYEEYISKIGGADKYPNIEIACYNSPDSIVITGLETELNQVKDHLSKSGVFCAYLGTPCSFHSSSQNVLKDRIFESLSQMPESAEPKVPFFSTVSGDVMEGKGFYNAQYIFDNLREPVKFSQAMENIYKYLDAKEVKNAIFLEIGPHPTLSFYVPKCKPQGTIVTPISVSPMHKKKEENQQMKLAISTMFCNGVEVDFSCQFNQTNLLSSFKENTSKLPRYQWDFEEYWEEPLASTRVKKGPSTSLLGNNIGQGNIVCELYLDVKKPAFSFLKGHKIKGKYLFPGAGYIDSLVNQFKGQDLTIYNLEFSTPFFLTEGVQHHLTASLNQTTKGEYKVEYFFKQNNNSDKWTKASNGRISCFPHSYKNTKRDITLLEKSCSETILTKKELYNKLLTVGLPYGPSFQRVESIMVGHRCSLGKLDISATSHLDLEFFNASSLDCALHCLLVLLEAPQEIVFDRLENFKLYSNNIPEVKPEFLYVYSRHTKTVGNSTFGNLEILTPEGLLLASFGLVKCTSLIRLKKPTIKYPTNELYSHHWQTKESPLPTPSSLLSILDSSSDINQFIQDKDLSSFAIKYLYSCLVNSFPDFNDSFYADGQDIQQQLETLGIESKHQQLYSKVLSIIKNHSDITTKSIDQLKSNTLIKFNKFSDEIRALEKNINSIIHILKGVEGEYYSPTASSPTNSPRGNLGSSCDVQEEQVENSITPTNKASTNQIQTISSTIKKLVKPLLDQRRLFKIIDFSNQDSVLSTSILSTLTQLLDGKKSNIEIEYTFALINESSTVISESIKQQFNDSSNLSIKHRPVNIDDFTSSGLLPTSYDIVISNNLLHTLYEVKSVIEQIYTILSPQGQLFVLESPKDVLYFELLQIVQPNHTRSIDVNGLKSILIANRFSAVETSLPESALPFVVQAQKQNVQSMAINFNADNEVFYNFEKFYLIVADSQENSTIVQDYKVFGSIFAQDTIVLKSSILSQDTSCLESITNRDIVFFLPGLDSLDLSNYKLYTMDYTIVNQFFLKNNISARFVLLTLDSQIDSKNYLNASLVGTFRYFLEFPQLNNFAIDVDKESIGDMIYILKLLDQEHIGDREFCIRNHQGLVQKIFKEPNLLQSSSYEKDSSNLYLNLNSNLEFAFHSREALPKDHVEIKVMAAGINYKDNLFYRGLLPQEVFSKGDIYNPPFGLECAGYISRVGSAVTKFKVGQQVVGFASHSLGSHVVTQQDRIVLKPESISFTDAAAVCVVYATSYYSLFQIGTFIPDKESILVHSATGGVGIATLNLLKWKRELLQKEGVFETPAIYATVGSKEKEDYLIQTYGDLITTIYNSRDTEYAELIKSSSEGVDLILNTLSGDYMSANFRSLSQIGRIMDLSVTQLVDNDALDFGHFKYHVGYQTIDLERASKYNSSIVSNILTTVLNAIADKSLANVPVQVFPARQVKDAIEYINERKHIGKIVVDFKDFETDILTPLLNDKSNAIVSNKVKKSEIDLQQSLKSTILITGQTGIAVQILKWILSTPNQISDVIVLSKSQMKWEIKQLINQNKSIGKVKFHFKSVDVVKYDDVNGAIKELYSFDPSIGPIKTVFHFATVYEYVLPEDITQSVIDNTHDPKAVGAVNLHKLSIENNWNLDNFVLFSSIAAILGGSKQSAYTSANFVLDALANHRKSIGLNAIAINWGALDAGGVVATDKGVSQFLQMQGILLVSLSKILGGLDIAFQNNQVSNIMLSKFNLDTLLSSIPQMKRKMEHHLTSYKTKTLNIAQSGNSDSVHDKVVNTISELLSIHPSKLNLDTRLKDYGIDSLLTVQLKNWIDKEYQNNLFTHLQLSSSSINTIIQRIGSKSSTTAPAKTSTPTPASLPKISKPNIESTPTPTIIQTPQLSFIPVMNFLPFNK</sequence>
<dbReference type="InterPro" id="IPR016036">
    <property type="entry name" value="Malonyl_transacylase_ACP-bd"/>
</dbReference>
<dbReference type="PROSITE" id="PS52004">
    <property type="entry name" value="KS3_2"/>
    <property type="match status" value="1"/>
</dbReference>
<comment type="caution">
    <text evidence="11">The sequence shown here is derived from an EMBL/GenBank/DDBJ whole genome shotgun (WGS) entry which is preliminary data.</text>
</comment>
<dbReference type="PROSITE" id="PS00012">
    <property type="entry name" value="PHOSPHOPANTETHEINE"/>
    <property type="match status" value="1"/>
</dbReference>
<dbReference type="SMART" id="SM00825">
    <property type="entry name" value="PKS_KS"/>
    <property type="match status" value="1"/>
</dbReference>
<organism evidence="11 12">
    <name type="scientific">Polysphondylium violaceum</name>
    <dbReference type="NCBI Taxonomy" id="133409"/>
    <lineage>
        <taxon>Eukaryota</taxon>
        <taxon>Amoebozoa</taxon>
        <taxon>Evosea</taxon>
        <taxon>Eumycetozoa</taxon>
        <taxon>Dictyostelia</taxon>
        <taxon>Dictyosteliales</taxon>
        <taxon>Dictyosteliaceae</taxon>
        <taxon>Polysphondylium</taxon>
    </lineage>
</organism>
<dbReference type="CDD" id="cd00833">
    <property type="entry name" value="PKS"/>
    <property type="match status" value="1"/>
</dbReference>
<dbReference type="SUPFAM" id="SSF53335">
    <property type="entry name" value="S-adenosyl-L-methionine-dependent methyltransferases"/>
    <property type="match status" value="2"/>
</dbReference>
<dbReference type="PROSITE" id="PS00606">
    <property type="entry name" value="KS3_1"/>
    <property type="match status" value="1"/>
</dbReference>
<dbReference type="InterPro" id="IPR014031">
    <property type="entry name" value="Ketoacyl_synth_C"/>
</dbReference>
<dbReference type="InterPro" id="IPR013154">
    <property type="entry name" value="ADH-like_N"/>
</dbReference>
<dbReference type="Gene3D" id="3.90.180.10">
    <property type="entry name" value="Medium-chain alcohol dehydrogenases, catalytic domain"/>
    <property type="match status" value="1"/>
</dbReference>
<evidence type="ECO:0000259" key="10">
    <source>
        <dbReference type="PROSITE" id="PS52019"/>
    </source>
</evidence>
<dbReference type="SUPFAM" id="SSF53901">
    <property type="entry name" value="Thiolase-like"/>
    <property type="match status" value="1"/>
</dbReference>
<feature type="domain" description="Carrier" evidence="8">
    <location>
        <begin position="2863"/>
        <end position="2940"/>
    </location>
</feature>
<keyword evidence="4" id="KW-0808">Transferase</keyword>
<dbReference type="Pfam" id="PF08240">
    <property type="entry name" value="ADH_N"/>
    <property type="match status" value="1"/>
</dbReference>
<evidence type="ECO:0000256" key="7">
    <source>
        <dbReference type="SAM" id="MobiDB-lite"/>
    </source>
</evidence>
<dbReference type="GO" id="GO:0003676">
    <property type="term" value="F:nucleic acid binding"/>
    <property type="evidence" value="ECO:0007669"/>
    <property type="project" value="InterPro"/>
</dbReference>
<feature type="region of interest" description="C-terminal hotdog fold" evidence="6">
    <location>
        <begin position="1486"/>
        <end position="1630"/>
    </location>
</feature>
<dbReference type="PROSITE" id="PS00092">
    <property type="entry name" value="N6_MTASE"/>
    <property type="match status" value="1"/>
</dbReference>
<evidence type="ECO:0000256" key="1">
    <source>
        <dbReference type="ARBA" id="ARBA00001957"/>
    </source>
</evidence>
<dbReference type="Gene3D" id="1.10.1200.10">
    <property type="entry name" value="ACP-like"/>
    <property type="match status" value="1"/>
</dbReference>
<keyword evidence="12" id="KW-1185">Reference proteome</keyword>
<dbReference type="Proteomes" id="UP000695562">
    <property type="component" value="Unassembled WGS sequence"/>
</dbReference>
<dbReference type="FunFam" id="3.40.47.10:FF:000019">
    <property type="entry name" value="Polyketide synthase type I"/>
    <property type="match status" value="1"/>
</dbReference>
<dbReference type="InterPro" id="IPR032821">
    <property type="entry name" value="PKS_assoc"/>
</dbReference>
<dbReference type="SMART" id="SM00822">
    <property type="entry name" value="PKS_KR"/>
    <property type="match status" value="1"/>
</dbReference>
<evidence type="ECO:0000256" key="3">
    <source>
        <dbReference type="ARBA" id="ARBA00022553"/>
    </source>
</evidence>
<feature type="region of interest" description="Disordered" evidence="7">
    <location>
        <begin position="1782"/>
        <end position="1804"/>
    </location>
</feature>
<dbReference type="Gene3D" id="3.40.366.10">
    <property type="entry name" value="Malonyl-Coenzyme A Acyl Carrier Protein, domain 2"/>
    <property type="match status" value="1"/>
</dbReference>
<feature type="compositionally biased region" description="Low complexity" evidence="7">
    <location>
        <begin position="2940"/>
        <end position="2955"/>
    </location>
</feature>
<evidence type="ECO:0000313" key="12">
    <source>
        <dbReference type="Proteomes" id="UP000695562"/>
    </source>
</evidence>